<organism evidence="4 5">
    <name type="scientific">Runella aurantiaca</name>
    <dbReference type="NCBI Taxonomy" id="2282308"/>
    <lineage>
        <taxon>Bacteria</taxon>
        <taxon>Pseudomonadati</taxon>
        <taxon>Bacteroidota</taxon>
        <taxon>Cytophagia</taxon>
        <taxon>Cytophagales</taxon>
        <taxon>Spirosomataceae</taxon>
        <taxon>Runella</taxon>
    </lineage>
</organism>
<evidence type="ECO:0000256" key="2">
    <source>
        <dbReference type="SAM" id="Coils"/>
    </source>
</evidence>
<dbReference type="Pfam" id="PF00691">
    <property type="entry name" value="OmpA"/>
    <property type="match status" value="1"/>
</dbReference>
<dbReference type="RefSeq" id="WP_114460880.1">
    <property type="nucleotide sequence ID" value="NZ_QPIW01000006.1"/>
</dbReference>
<dbReference type="InterPro" id="IPR036737">
    <property type="entry name" value="OmpA-like_sf"/>
</dbReference>
<keyword evidence="5" id="KW-1185">Reference proteome</keyword>
<reference evidence="4 5" key="1">
    <citation type="submission" date="2018-07" db="EMBL/GenBank/DDBJ databases">
        <title>Genome analysis of Runella aurantiaca.</title>
        <authorList>
            <person name="Yang X."/>
        </authorList>
    </citation>
    <scope>NUCLEOTIDE SEQUENCE [LARGE SCALE GENOMIC DNA]</scope>
    <source>
        <strain evidence="4 5">YX9</strain>
    </source>
</reference>
<dbReference type="Gene3D" id="3.30.1330.60">
    <property type="entry name" value="OmpA-like domain"/>
    <property type="match status" value="1"/>
</dbReference>
<dbReference type="GO" id="GO:0016020">
    <property type="term" value="C:membrane"/>
    <property type="evidence" value="ECO:0007669"/>
    <property type="project" value="UniProtKB-UniRule"/>
</dbReference>
<dbReference type="AlphaFoldDB" id="A0A369ICD7"/>
<evidence type="ECO:0000313" key="4">
    <source>
        <dbReference type="EMBL" id="RDB06087.1"/>
    </source>
</evidence>
<dbReference type="Proteomes" id="UP000253141">
    <property type="component" value="Unassembled WGS sequence"/>
</dbReference>
<dbReference type="InterPro" id="IPR006665">
    <property type="entry name" value="OmpA-like"/>
</dbReference>
<dbReference type="PROSITE" id="PS51257">
    <property type="entry name" value="PROKAR_LIPOPROTEIN"/>
    <property type="match status" value="1"/>
</dbReference>
<feature type="coiled-coil region" evidence="2">
    <location>
        <begin position="22"/>
        <end position="95"/>
    </location>
</feature>
<feature type="domain" description="OmpA-like" evidence="3">
    <location>
        <begin position="163"/>
        <end position="286"/>
    </location>
</feature>
<evidence type="ECO:0000259" key="3">
    <source>
        <dbReference type="PROSITE" id="PS51123"/>
    </source>
</evidence>
<evidence type="ECO:0000313" key="5">
    <source>
        <dbReference type="Proteomes" id="UP000253141"/>
    </source>
</evidence>
<dbReference type="OrthoDB" id="9815217at2"/>
<proteinExistence type="predicted"/>
<accession>A0A369ICD7</accession>
<evidence type="ECO:0000256" key="1">
    <source>
        <dbReference type="PROSITE-ProRule" id="PRU00473"/>
    </source>
</evidence>
<dbReference type="InterPro" id="IPR050330">
    <property type="entry name" value="Bact_OuterMem_StrucFunc"/>
</dbReference>
<sequence>MRKIILFSLSVLLFASCNKKQLAQLTKDKAELQALLDKNKADCDALSAKLKNDISDLSNQIKMKDGDITNERAKLKAMEDELAYLKRTNTNLLDRLSDLSIVSKDGAESIKKSLDALNRQSSYIQDLNSNLRRKDSLNLALVMNLKRSLDNVSDEDVNIEVKKGVVYISLSDKMLFKYGSYDITTQAENVLSKIAKVVNDRKDFDILVEGHTDSVPYSSASVLEDNWDLSAKRATSVVRALQKKYGVAPERMTAGGRGEFVPKVANDSSQNRSRNRRTEIVILPKLDQFFQLFESGK</sequence>
<keyword evidence="1" id="KW-0472">Membrane</keyword>
<dbReference type="SUPFAM" id="SSF103088">
    <property type="entry name" value="OmpA-like"/>
    <property type="match status" value="1"/>
</dbReference>
<dbReference type="PANTHER" id="PTHR30329">
    <property type="entry name" value="STATOR ELEMENT OF FLAGELLAR MOTOR COMPLEX"/>
    <property type="match status" value="1"/>
</dbReference>
<dbReference type="CDD" id="cd07185">
    <property type="entry name" value="OmpA_C-like"/>
    <property type="match status" value="1"/>
</dbReference>
<dbReference type="PANTHER" id="PTHR30329:SF21">
    <property type="entry name" value="LIPOPROTEIN YIAD-RELATED"/>
    <property type="match status" value="1"/>
</dbReference>
<dbReference type="EMBL" id="QPIW01000006">
    <property type="protein sequence ID" value="RDB06087.1"/>
    <property type="molecule type" value="Genomic_DNA"/>
</dbReference>
<comment type="caution">
    <text evidence="4">The sequence shown here is derived from an EMBL/GenBank/DDBJ whole genome shotgun (WGS) entry which is preliminary data.</text>
</comment>
<keyword evidence="2" id="KW-0175">Coiled coil</keyword>
<name>A0A369ICD7_9BACT</name>
<protein>
    <recommendedName>
        <fullName evidence="3">OmpA-like domain-containing protein</fullName>
    </recommendedName>
</protein>
<dbReference type="PROSITE" id="PS51123">
    <property type="entry name" value="OMPA_2"/>
    <property type="match status" value="1"/>
</dbReference>
<gene>
    <name evidence="4" type="ORF">DVG78_09620</name>
</gene>